<keyword evidence="2" id="KW-1185">Reference proteome</keyword>
<evidence type="ECO:0000313" key="2">
    <source>
        <dbReference type="Proteomes" id="UP000002487"/>
    </source>
</evidence>
<proteinExistence type="predicted"/>
<organism evidence="1 2">
    <name type="scientific">Methanosarcina acetivorans (strain ATCC 35395 / DSM 2834 / JCM 12185 / C2A)</name>
    <dbReference type="NCBI Taxonomy" id="188937"/>
    <lineage>
        <taxon>Archaea</taxon>
        <taxon>Methanobacteriati</taxon>
        <taxon>Methanobacteriota</taxon>
        <taxon>Stenosarchaea group</taxon>
        <taxon>Methanomicrobia</taxon>
        <taxon>Methanosarcinales</taxon>
        <taxon>Methanosarcinaceae</taxon>
        <taxon>Methanosarcina</taxon>
    </lineage>
</organism>
<dbReference type="HOGENOM" id="CLU_1297479_0_0_2"/>
<dbReference type="Proteomes" id="UP000002487">
    <property type="component" value="Chromosome"/>
</dbReference>
<gene>
    <name evidence="1" type="ordered locus">MA_2022</name>
</gene>
<sequence>MSKHKITIPEEEFRTGIEKYNENKELEFVYEYAVFIVDRYWSSSEYTDILEIAFALRRFLSTSNARFYGKGSIDIAKLKICIAKNIKGIEKFRNRYISSLSDSDQKDITALINDFIEALSVELKNGKMNRGTAAAAMALHIFAPQFFPMWDRSIALAYGCRYRNDPAEKYFSFCKLMREIAEEVKEYEIESDKTILRLIYEYNYAKYTKKWV</sequence>
<name>Q8TP92_METAC</name>
<dbReference type="RefSeq" id="WP_011022016.1">
    <property type="nucleotide sequence ID" value="NC_003552.1"/>
</dbReference>
<accession>Q8TP92</accession>
<dbReference type="InParanoid" id="Q8TP92"/>
<protein>
    <submittedName>
        <fullName evidence="1">Uncharacterized protein</fullName>
    </submittedName>
</protein>
<dbReference type="KEGG" id="mac:MA_2022"/>
<dbReference type="EnsemblBacteria" id="AAM05425">
    <property type="protein sequence ID" value="AAM05425"/>
    <property type="gene ID" value="MA_2022"/>
</dbReference>
<dbReference type="GeneID" id="1473911"/>
<dbReference type="EMBL" id="AE010299">
    <property type="protein sequence ID" value="AAM05425.1"/>
    <property type="molecule type" value="Genomic_DNA"/>
</dbReference>
<evidence type="ECO:0000313" key="1">
    <source>
        <dbReference type="EMBL" id="AAM05425.1"/>
    </source>
</evidence>
<dbReference type="AlphaFoldDB" id="Q8TP92"/>
<reference evidence="1 2" key="1">
    <citation type="journal article" date="2002" name="Genome Res.">
        <title>The genome of Methanosarcina acetivorans reveals extensive metabolic and physiological diversity.</title>
        <authorList>
            <person name="Galagan J.E."/>
            <person name="Nusbaum C."/>
            <person name="Roy A."/>
            <person name="Endrizzi M.G."/>
            <person name="Macdonald P."/>
            <person name="FitzHugh W."/>
            <person name="Calvo S."/>
            <person name="Engels R."/>
            <person name="Smirnov S."/>
            <person name="Atnoor D."/>
            <person name="Brown A."/>
            <person name="Allen N."/>
            <person name="Naylor J."/>
            <person name="Stange-Thomann N."/>
            <person name="DeArellano K."/>
            <person name="Johnson R."/>
            <person name="Linton L."/>
            <person name="McEwan P."/>
            <person name="McKernan K."/>
            <person name="Talamas J."/>
            <person name="Tirrell A."/>
            <person name="Ye W."/>
            <person name="Zimmer A."/>
            <person name="Barber R.D."/>
            <person name="Cann I."/>
            <person name="Graham D.E."/>
            <person name="Grahame D.A."/>
            <person name="Guss A."/>
            <person name="Hedderich R."/>
            <person name="Ingram-Smith C."/>
            <person name="Kuettner C.H."/>
            <person name="Krzycki J.A."/>
            <person name="Leigh J.A."/>
            <person name="Li W."/>
            <person name="Liu J."/>
            <person name="Mukhopadhyay B."/>
            <person name="Reeve J.N."/>
            <person name="Smith K."/>
            <person name="Springer T.A."/>
            <person name="Umayam L.A."/>
            <person name="White O."/>
            <person name="White R.H."/>
            <person name="de Macario E.C."/>
            <person name="Ferry J.G."/>
            <person name="Jarrell K.F."/>
            <person name="Jing H."/>
            <person name="Macario A.J.L."/>
            <person name="Paulsen I."/>
            <person name="Pritchett M."/>
            <person name="Sowers K.R."/>
            <person name="Swanson R.V."/>
            <person name="Zinder S.H."/>
            <person name="Lander E."/>
            <person name="Metcalf W.W."/>
            <person name="Birren B."/>
        </authorList>
    </citation>
    <scope>NUCLEOTIDE SEQUENCE [LARGE SCALE GENOMIC DNA]</scope>
    <source>
        <strain evidence="2">ATCC 35395 / DSM 2834 / JCM 12185 / C2A</strain>
    </source>
</reference>